<evidence type="ECO:0000256" key="12">
    <source>
        <dbReference type="ARBA" id="ARBA00033413"/>
    </source>
</evidence>
<dbReference type="OrthoDB" id="9790168at2"/>
<dbReference type="InterPro" id="IPR000550">
    <property type="entry name" value="Hppk"/>
</dbReference>
<dbReference type="GO" id="GO:0046654">
    <property type="term" value="P:tetrahydrofolate biosynthetic process"/>
    <property type="evidence" value="ECO:0007669"/>
    <property type="project" value="UniProtKB-UniPathway"/>
</dbReference>
<comment type="pathway">
    <text evidence="1">Cofactor biosynthesis; tetrahydrofolate biosynthesis; 2-amino-4-hydroxy-6-hydroxymethyl-7,8-dihydropteridine diphosphate from 7,8-dihydroneopterin triphosphate: step 4/4.</text>
</comment>
<evidence type="ECO:0000256" key="3">
    <source>
        <dbReference type="ARBA" id="ARBA00013253"/>
    </source>
</evidence>
<evidence type="ECO:0000256" key="2">
    <source>
        <dbReference type="ARBA" id="ARBA00005810"/>
    </source>
</evidence>
<evidence type="ECO:0000313" key="15">
    <source>
        <dbReference type="Proteomes" id="UP000388235"/>
    </source>
</evidence>
<evidence type="ECO:0000256" key="1">
    <source>
        <dbReference type="ARBA" id="ARBA00005051"/>
    </source>
</evidence>
<dbReference type="SUPFAM" id="SSF55083">
    <property type="entry name" value="6-hydroxymethyl-7,8-dihydropterin pyrophosphokinase, HPPK"/>
    <property type="match status" value="1"/>
</dbReference>
<comment type="function">
    <text evidence="10">Catalyzes the transfer of pyrophosphate from adenosine triphosphate (ATP) to 6-hydroxymethyl-7,8-dihydropterin, an enzymatic step in folate biosynthesis pathway.</text>
</comment>
<evidence type="ECO:0000256" key="7">
    <source>
        <dbReference type="ARBA" id="ARBA00022777"/>
    </source>
</evidence>
<evidence type="ECO:0000256" key="11">
    <source>
        <dbReference type="ARBA" id="ARBA00029766"/>
    </source>
</evidence>
<dbReference type="Pfam" id="PF01288">
    <property type="entry name" value="HPPK"/>
    <property type="match status" value="1"/>
</dbReference>
<gene>
    <name evidence="14" type="ORF">GH975_03870</name>
</gene>
<dbReference type="UniPathway" id="UPA00077">
    <property type="reaction ID" value="UER00155"/>
</dbReference>
<proteinExistence type="inferred from homology"/>
<accession>A0A5Q2Q9B6</accession>
<keyword evidence="6" id="KW-0547">Nucleotide-binding</keyword>
<evidence type="ECO:0000256" key="6">
    <source>
        <dbReference type="ARBA" id="ARBA00022741"/>
    </source>
</evidence>
<keyword evidence="9" id="KW-0289">Folate biosynthesis</keyword>
<keyword evidence="8" id="KW-0067">ATP-binding</keyword>
<name>A0A5Q2Q9B6_9GAMM</name>
<evidence type="ECO:0000256" key="8">
    <source>
        <dbReference type="ARBA" id="ARBA00022840"/>
    </source>
</evidence>
<evidence type="ECO:0000259" key="13">
    <source>
        <dbReference type="Pfam" id="PF01288"/>
    </source>
</evidence>
<dbReference type="EC" id="2.7.6.3" evidence="3"/>
<protein>
    <recommendedName>
        <fullName evidence="4">2-amino-4-hydroxy-6-hydroxymethyldihydropteridine pyrophosphokinase</fullName>
        <ecNumber evidence="3">2.7.6.3</ecNumber>
    </recommendedName>
    <alternativeName>
        <fullName evidence="11">6-hydroxymethyl-7,8-dihydropterin pyrophosphokinase</fullName>
    </alternativeName>
    <alternativeName>
        <fullName evidence="12">7,8-dihydro-6-hydroxymethylpterin-pyrophosphokinase</fullName>
    </alternativeName>
</protein>
<dbReference type="PANTHER" id="PTHR43071">
    <property type="entry name" value="2-AMINO-4-HYDROXY-6-HYDROXYMETHYLDIHYDROPTERIDINE PYROPHOSPHOKINASE"/>
    <property type="match status" value="1"/>
</dbReference>
<keyword evidence="15" id="KW-1185">Reference proteome</keyword>
<dbReference type="RefSeq" id="WP_153713257.1">
    <property type="nucleotide sequence ID" value="NZ_CP045871.1"/>
</dbReference>
<feature type="domain" description="7,8-dihydro-6-hydroxymethylpterin-pyrophosphokinase" evidence="13">
    <location>
        <begin position="5"/>
        <end position="101"/>
    </location>
</feature>
<reference evidence="14 15" key="1">
    <citation type="submission" date="2019-11" db="EMBL/GenBank/DDBJ databases">
        <authorList>
            <person name="Khan S.A."/>
            <person name="Jeon C.O."/>
            <person name="Chun B.H."/>
        </authorList>
    </citation>
    <scope>NUCLEOTIDE SEQUENCE [LARGE SCALE GENOMIC DNA]</scope>
    <source>
        <strain evidence="14 15">IMCC 1097</strain>
    </source>
</reference>
<evidence type="ECO:0000256" key="10">
    <source>
        <dbReference type="ARBA" id="ARBA00029409"/>
    </source>
</evidence>
<keyword evidence="7 14" id="KW-0418">Kinase</keyword>
<dbReference type="GO" id="GO:0016301">
    <property type="term" value="F:kinase activity"/>
    <property type="evidence" value="ECO:0007669"/>
    <property type="project" value="UniProtKB-KW"/>
</dbReference>
<sequence length="177" mass="19169">MWTLCSLGSNLDPIANTAKTLGTMAQWFGQVKVSPLIETDAVDVDGDHAFLNGLVRFQSELDDSALKQRLSGLEIALGRDRAHPDSKTRARPMDIDILARAATLDALRVTESTPYLDQMLASEAGGLSNPRWSVRVGDGLLGQKSATVYFDHGTGQVRVVNQQPDSVQNGIQSTFTL</sequence>
<evidence type="ECO:0000256" key="5">
    <source>
        <dbReference type="ARBA" id="ARBA00022679"/>
    </source>
</evidence>
<dbReference type="GO" id="GO:0005524">
    <property type="term" value="F:ATP binding"/>
    <property type="evidence" value="ECO:0007669"/>
    <property type="project" value="UniProtKB-KW"/>
</dbReference>
<dbReference type="EMBL" id="CP045871">
    <property type="protein sequence ID" value="QGG79753.1"/>
    <property type="molecule type" value="Genomic_DNA"/>
</dbReference>
<evidence type="ECO:0000313" key="14">
    <source>
        <dbReference type="EMBL" id="QGG79753.1"/>
    </source>
</evidence>
<dbReference type="AlphaFoldDB" id="A0A5Q2Q9B6"/>
<evidence type="ECO:0000256" key="4">
    <source>
        <dbReference type="ARBA" id="ARBA00016218"/>
    </source>
</evidence>
<dbReference type="GO" id="GO:0003848">
    <property type="term" value="F:2-amino-4-hydroxy-6-hydroxymethyldihydropteridine diphosphokinase activity"/>
    <property type="evidence" value="ECO:0007669"/>
    <property type="project" value="UniProtKB-EC"/>
</dbReference>
<dbReference type="InterPro" id="IPR035907">
    <property type="entry name" value="Hppk_sf"/>
</dbReference>
<dbReference type="Proteomes" id="UP000388235">
    <property type="component" value="Chromosome"/>
</dbReference>
<dbReference type="KEGG" id="llp:GH975_03870"/>
<dbReference type="Gene3D" id="3.30.70.560">
    <property type="entry name" value="7,8-Dihydro-6-hydroxymethylpterin-pyrophosphokinase HPPK"/>
    <property type="match status" value="1"/>
</dbReference>
<dbReference type="GO" id="GO:0046656">
    <property type="term" value="P:folic acid biosynthetic process"/>
    <property type="evidence" value="ECO:0007669"/>
    <property type="project" value="UniProtKB-KW"/>
</dbReference>
<dbReference type="PANTHER" id="PTHR43071:SF1">
    <property type="entry name" value="2-AMINO-4-HYDROXY-6-HYDROXYMETHYLDIHYDROPTERIDINE PYROPHOSPHOKINASE"/>
    <property type="match status" value="1"/>
</dbReference>
<organism evidence="14 15">
    <name type="scientific">Litorivicinus lipolyticus</name>
    <dbReference type="NCBI Taxonomy" id="418701"/>
    <lineage>
        <taxon>Bacteria</taxon>
        <taxon>Pseudomonadati</taxon>
        <taxon>Pseudomonadota</taxon>
        <taxon>Gammaproteobacteria</taxon>
        <taxon>Oceanospirillales</taxon>
        <taxon>Litorivicinaceae</taxon>
        <taxon>Litorivicinus</taxon>
    </lineage>
</organism>
<keyword evidence="5" id="KW-0808">Transferase</keyword>
<comment type="similarity">
    <text evidence="2">Belongs to the HPPK family.</text>
</comment>
<evidence type="ECO:0000256" key="9">
    <source>
        <dbReference type="ARBA" id="ARBA00022909"/>
    </source>
</evidence>